<dbReference type="GO" id="GO:0042908">
    <property type="term" value="P:xenobiotic transport"/>
    <property type="evidence" value="ECO:0007669"/>
    <property type="project" value="UniProtKB-ARBA"/>
</dbReference>
<protein>
    <recommendedName>
        <fullName evidence="8">Major facilitator superfamily (MFS) profile domain-containing protein</fullName>
    </recommendedName>
</protein>
<comment type="similarity">
    <text evidence="2">Belongs to the major facilitator superfamily.</text>
</comment>
<dbReference type="STRING" id="348802.A0A0D2EBT9"/>
<feature type="compositionally biased region" description="Polar residues" evidence="6">
    <location>
        <begin position="1"/>
        <end position="10"/>
    </location>
</feature>
<gene>
    <name evidence="9" type="ORF">PV05_08450</name>
</gene>
<feature type="transmembrane region" description="Helical" evidence="7">
    <location>
        <begin position="171"/>
        <end position="190"/>
    </location>
</feature>
<dbReference type="Pfam" id="PF07690">
    <property type="entry name" value="MFS_1"/>
    <property type="match status" value="1"/>
</dbReference>
<accession>A0A0D2EBT9</accession>
<dbReference type="PANTHER" id="PTHR23502:SF7">
    <property type="entry name" value="DRUG_PROTON ANTIPORTER YHK8-RELATED"/>
    <property type="match status" value="1"/>
</dbReference>
<evidence type="ECO:0000313" key="10">
    <source>
        <dbReference type="Proteomes" id="UP000054342"/>
    </source>
</evidence>
<dbReference type="SUPFAM" id="SSF103473">
    <property type="entry name" value="MFS general substrate transporter"/>
    <property type="match status" value="1"/>
</dbReference>
<dbReference type="PROSITE" id="PS00216">
    <property type="entry name" value="SUGAR_TRANSPORT_1"/>
    <property type="match status" value="1"/>
</dbReference>
<dbReference type="GeneID" id="25330358"/>
<dbReference type="Proteomes" id="UP000054342">
    <property type="component" value="Unassembled WGS sequence"/>
</dbReference>
<keyword evidence="3 7" id="KW-0812">Transmembrane</keyword>
<evidence type="ECO:0000256" key="3">
    <source>
        <dbReference type="ARBA" id="ARBA00022692"/>
    </source>
</evidence>
<comment type="subcellular location">
    <subcellularLocation>
        <location evidence="1">Cell membrane</location>
        <topology evidence="1">Multi-pass membrane protein</topology>
    </subcellularLocation>
</comment>
<feature type="transmembrane region" description="Helical" evidence="7">
    <location>
        <begin position="202"/>
        <end position="228"/>
    </location>
</feature>
<dbReference type="GO" id="GO:0140115">
    <property type="term" value="P:export across plasma membrane"/>
    <property type="evidence" value="ECO:0007669"/>
    <property type="project" value="UniProtKB-ARBA"/>
</dbReference>
<feature type="transmembrane region" description="Helical" evidence="7">
    <location>
        <begin position="545"/>
        <end position="565"/>
    </location>
</feature>
<reference evidence="9 10" key="1">
    <citation type="submission" date="2015-01" db="EMBL/GenBank/DDBJ databases">
        <title>The Genome Sequence of Exophiala xenobiotica CBS118157.</title>
        <authorList>
            <consortium name="The Broad Institute Genomics Platform"/>
            <person name="Cuomo C."/>
            <person name="de Hoog S."/>
            <person name="Gorbushina A."/>
            <person name="Stielow B."/>
            <person name="Teixiera M."/>
            <person name="Abouelleil A."/>
            <person name="Chapman S.B."/>
            <person name="Priest M."/>
            <person name="Young S.K."/>
            <person name="Wortman J."/>
            <person name="Nusbaum C."/>
            <person name="Birren B."/>
        </authorList>
    </citation>
    <scope>NUCLEOTIDE SEQUENCE [LARGE SCALE GENOMIC DNA]</scope>
    <source>
        <strain evidence="9 10">CBS 118157</strain>
    </source>
</reference>
<evidence type="ECO:0000256" key="6">
    <source>
        <dbReference type="SAM" id="MobiDB-lite"/>
    </source>
</evidence>
<dbReference type="Gene3D" id="1.20.1250.20">
    <property type="entry name" value="MFS general substrate transporter like domains"/>
    <property type="match status" value="1"/>
</dbReference>
<evidence type="ECO:0000256" key="7">
    <source>
        <dbReference type="SAM" id="Phobius"/>
    </source>
</evidence>
<feature type="transmembrane region" description="Helical" evidence="7">
    <location>
        <begin position="452"/>
        <end position="471"/>
    </location>
</feature>
<organism evidence="9 10">
    <name type="scientific">Exophiala xenobiotica</name>
    <dbReference type="NCBI Taxonomy" id="348802"/>
    <lineage>
        <taxon>Eukaryota</taxon>
        <taxon>Fungi</taxon>
        <taxon>Dikarya</taxon>
        <taxon>Ascomycota</taxon>
        <taxon>Pezizomycotina</taxon>
        <taxon>Eurotiomycetes</taxon>
        <taxon>Chaetothyriomycetidae</taxon>
        <taxon>Chaetothyriales</taxon>
        <taxon>Herpotrichiellaceae</taxon>
        <taxon>Exophiala</taxon>
    </lineage>
</organism>
<feature type="domain" description="Major facilitator superfamily (MFS) profile" evidence="8">
    <location>
        <begin position="136"/>
        <end position="571"/>
    </location>
</feature>
<dbReference type="EMBL" id="KN847321">
    <property type="protein sequence ID" value="KIW52833.1"/>
    <property type="molecule type" value="Genomic_DNA"/>
</dbReference>
<dbReference type="AlphaFoldDB" id="A0A0D2EBT9"/>
<keyword evidence="4 7" id="KW-1133">Transmembrane helix</keyword>
<dbReference type="InterPro" id="IPR036259">
    <property type="entry name" value="MFS_trans_sf"/>
</dbReference>
<feature type="transmembrane region" description="Helical" evidence="7">
    <location>
        <begin position="367"/>
        <end position="388"/>
    </location>
</feature>
<feature type="transmembrane region" description="Helical" evidence="7">
    <location>
        <begin position="234"/>
        <end position="252"/>
    </location>
</feature>
<dbReference type="CDD" id="cd17323">
    <property type="entry name" value="MFS_Tpo1_MDR_like"/>
    <property type="match status" value="1"/>
</dbReference>
<evidence type="ECO:0000256" key="1">
    <source>
        <dbReference type="ARBA" id="ARBA00004651"/>
    </source>
</evidence>
<dbReference type="GO" id="GO:0005886">
    <property type="term" value="C:plasma membrane"/>
    <property type="evidence" value="ECO:0007669"/>
    <property type="project" value="UniProtKB-SubCell"/>
</dbReference>
<dbReference type="GO" id="GO:0022857">
    <property type="term" value="F:transmembrane transporter activity"/>
    <property type="evidence" value="ECO:0007669"/>
    <property type="project" value="InterPro"/>
</dbReference>
<dbReference type="InterPro" id="IPR005829">
    <property type="entry name" value="Sugar_transporter_CS"/>
</dbReference>
<dbReference type="FunFam" id="1.20.1250.20:FF:000082">
    <property type="entry name" value="MFS multidrug transporter, putative"/>
    <property type="match status" value="1"/>
</dbReference>
<evidence type="ECO:0000259" key="8">
    <source>
        <dbReference type="PROSITE" id="PS50850"/>
    </source>
</evidence>
<keyword evidence="5 7" id="KW-0472">Membrane</keyword>
<feature type="transmembrane region" description="Helical" evidence="7">
    <location>
        <begin position="477"/>
        <end position="504"/>
    </location>
</feature>
<dbReference type="OrthoDB" id="3561359at2759"/>
<dbReference type="InterPro" id="IPR011701">
    <property type="entry name" value="MFS"/>
</dbReference>
<sequence length="584" mass="64254">MTELPQNWTNMADIENPDHHSPHSPTSSSSSGTLSRIQSVADLEKAETAADRTYLPITTSASNARTASRSNLAKTRTGTSVTDGYSSYNLVDHTDDQDNDALAVKRTPTDAYEVRWDGKSDPLSPRNMSFARKWLITSILSFSSFLVTCTSSIYTLTYDQLIDHFHTSREVATLGLSSFVIGLALGPMFLAPLSEFYGRKPIYVLSMVMFTIWLIPEAVAQGMATMIVGRFFDGFAGSAFLAVAAGSIVDMFEPSQIAFPMMIFSAAPFLGPAAGPIIGGFINQFAYWRWTFYTLLIWSGCLTAAVILVVPETYPKVLLKRKAASKRKESGNERWWAPIEKNDASVLHTVLHSCVTPCKLLILEPMCLLLCLYSAILLGIVYLFFGAFPLVFQANHGFQLYQVGLSFCGLGVGMIVGVLTNPFWHKNHARLVAKYEEETGQKGVKPPPEFRLPPAMPGAFLVPIGLFWFGWTTYSSVHWVVPIIGSGVFGTGVFLAFTGVLTFLVDAYANYAASAVAANVLVRLIFAAAFPLFGTQMYENLGFQWASSLLAFLALACLPMPFLFFKYGKKIRAKSRFTTTEDES</sequence>
<name>A0A0D2EBT9_9EURO</name>
<evidence type="ECO:0000256" key="2">
    <source>
        <dbReference type="ARBA" id="ARBA00008335"/>
    </source>
</evidence>
<feature type="transmembrane region" description="Helical" evidence="7">
    <location>
        <begin position="400"/>
        <end position="424"/>
    </location>
</feature>
<dbReference type="RefSeq" id="XP_013313418.1">
    <property type="nucleotide sequence ID" value="XM_013457964.1"/>
</dbReference>
<evidence type="ECO:0000313" key="9">
    <source>
        <dbReference type="EMBL" id="KIW52833.1"/>
    </source>
</evidence>
<dbReference type="PROSITE" id="PS50850">
    <property type="entry name" value="MFS"/>
    <property type="match status" value="1"/>
</dbReference>
<feature type="transmembrane region" description="Helical" evidence="7">
    <location>
        <begin position="290"/>
        <end position="311"/>
    </location>
</feature>
<keyword evidence="10" id="KW-1185">Reference proteome</keyword>
<feature type="transmembrane region" description="Helical" evidence="7">
    <location>
        <begin position="511"/>
        <end position="533"/>
    </location>
</feature>
<feature type="transmembrane region" description="Helical" evidence="7">
    <location>
        <begin position="259"/>
        <end position="278"/>
    </location>
</feature>
<proteinExistence type="inferred from homology"/>
<dbReference type="PANTHER" id="PTHR23502">
    <property type="entry name" value="MAJOR FACILITATOR SUPERFAMILY"/>
    <property type="match status" value="1"/>
</dbReference>
<dbReference type="InterPro" id="IPR020846">
    <property type="entry name" value="MFS_dom"/>
</dbReference>
<evidence type="ECO:0000256" key="5">
    <source>
        <dbReference type="ARBA" id="ARBA00023136"/>
    </source>
</evidence>
<evidence type="ECO:0000256" key="4">
    <source>
        <dbReference type="ARBA" id="ARBA00022989"/>
    </source>
</evidence>
<feature type="transmembrane region" description="Helical" evidence="7">
    <location>
        <begin position="134"/>
        <end position="156"/>
    </location>
</feature>
<feature type="region of interest" description="Disordered" evidence="6">
    <location>
        <begin position="1"/>
        <end position="37"/>
    </location>
</feature>